<keyword evidence="2" id="KW-1185">Reference proteome</keyword>
<dbReference type="OrthoDB" id="153774at2"/>
<proteinExistence type="predicted"/>
<protein>
    <submittedName>
        <fullName evidence="1">Uncharacterized protein</fullName>
    </submittedName>
</protein>
<reference evidence="1 2" key="1">
    <citation type="submission" date="2019-03" db="EMBL/GenBank/DDBJ databases">
        <title>Genomic Encyclopedia of Archaeal and Bacterial Type Strains, Phase II (KMG-II): from individual species to whole genera.</title>
        <authorList>
            <person name="Goeker M."/>
        </authorList>
    </citation>
    <scope>NUCLEOTIDE SEQUENCE [LARGE SCALE GENOMIC DNA]</scope>
    <source>
        <strain evidence="1 2">DSM 28353</strain>
    </source>
</reference>
<comment type="caution">
    <text evidence="1">The sequence shown here is derived from an EMBL/GenBank/DDBJ whole genome shotgun (WGS) entry which is preliminary data.</text>
</comment>
<dbReference type="AlphaFoldDB" id="A0A4R6WHC7"/>
<dbReference type="RefSeq" id="WP_133583318.1">
    <property type="nucleotide sequence ID" value="NZ_SNYV01000011.1"/>
</dbReference>
<evidence type="ECO:0000313" key="2">
    <source>
        <dbReference type="Proteomes" id="UP000295292"/>
    </source>
</evidence>
<dbReference type="EMBL" id="SNYV01000011">
    <property type="protein sequence ID" value="TDQ79534.1"/>
    <property type="molecule type" value="Genomic_DNA"/>
</dbReference>
<accession>A0A4R6WHC7</accession>
<evidence type="ECO:0000313" key="1">
    <source>
        <dbReference type="EMBL" id="TDQ79534.1"/>
    </source>
</evidence>
<sequence>MGCDIHIYVEYKTRIKDSWNIGDYFIKTENFDSKNGFERIEIHGNRDYSLFTTLAGVRDYSGRVVPVAEPKGLPSDLSAFVKSEAISYDSDGHTHSWLTLKELKQYQSTEPTISYSGLLSKDQQRSLDKYGILPNSWCQGTNQEGYERREWSENNESLIPLIEKLEQRAKELFSSSCERYDSSCESNIRIVFWFDN</sequence>
<name>A0A4R6WHC7_9SPHI</name>
<dbReference type="Proteomes" id="UP000295292">
    <property type="component" value="Unassembled WGS sequence"/>
</dbReference>
<gene>
    <name evidence="1" type="ORF">CLV99_0976</name>
</gene>
<organism evidence="1 2">
    <name type="scientific">Sphingobacterium yanglingense</name>
    <dbReference type="NCBI Taxonomy" id="1437280"/>
    <lineage>
        <taxon>Bacteria</taxon>
        <taxon>Pseudomonadati</taxon>
        <taxon>Bacteroidota</taxon>
        <taxon>Sphingobacteriia</taxon>
        <taxon>Sphingobacteriales</taxon>
        <taxon>Sphingobacteriaceae</taxon>
        <taxon>Sphingobacterium</taxon>
    </lineage>
</organism>